<dbReference type="AlphaFoldDB" id="A0A2N5N2L8"/>
<dbReference type="SUPFAM" id="SSF75005">
    <property type="entry name" value="Arabinanase/levansucrase/invertase"/>
    <property type="match status" value="1"/>
</dbReference>
<dbReference type="Proteomes" id="UP000234789">
    <property type="component" value="Unassembled WGS sequence"/>
</dbReference>
<accession>A0A2N5N2L8</accession>
<gene>
    <name evidence="5" type="ORF">B8V81_3006</name>
</gene>
<dbReference type="InterPro" id="IPR006710">
    <property type="entry name" value="Glyco_hydro_43"/>
</dbReference>
<dbReference type="GO" id="GO:0005975">
    <property type="term" value="P:carbohydrate metabolic process"/>
    <property type="evidence" value="ECO:0007669"/>
    <property type="project" value="InterPro"/>
</dbReference>
<reference evidence="5 6" key="1">
    <citation type="submission" date="2017-05" db="EMBL/GenBank/DDBJ databases">
        <title>Functional genome analysis of Paenibacillus pasadenensis strain R16: insights on endophytic life style and antifungal activity.</title>
        <authorList>
            <person name="Passera A."/>
            <person name="Marcolungo L."/>
            <person name="Casati P."/>
            <person name="Brasca M."/>
            <person name="Quaglino F."/>
            <person name="Delledonne M."/>
        </authorList>
    </citation>
    <scope>NUCLEOTIDE SEQUENCE [LARGE SCALE GENOMIC DNA]</scope>
    <source>
        <strain evidence="5 6">R16</strain>
    </source>
</reference>
<dbReference type="Gene3D" id="2.80.10.50">
    <property type="match status" value="1"/>
</dbReference>
<dbReference type="PANTHER" id="PTHR22925">
    <property type="entry name" value="GLYCOSYL HYDROLASE 43 FAMILY MEMBER"/>
    <property type="match status" value="1"/>
</dbReference>
<dbReference type="InterPro" id="IPR035992">
    <property type="entry name" value="Ricin_B-like_lectins"/>
</dbReference>
<comment type="caution">
    <text evidence="5">The sequence shown here is derived from an EMBL/GenBank/DDBJ whole genome shotgun (WGS) entry which is preliminary data.</text>
</comment>
<evidence type="ECO:0000313" key="5">
    <source>
        <dbReference type="EMBL" id="PLT44575.1"/>
    </source>
</evidence>
<organism evidence="5 6">
    <name type="scientific">Paenibacillus pasadenensis</name>
    <dbReference type="NCBI Taxonomy" id="217090"/>
    <lineage>
        <taxon>Bacteria</taxon>
        <taxon>Bacillati</taxon>
        <taxon>Bacillota</taxon>
        <taxon>Bacilli</taxon>
        <taxon>Bacillales</taxon>
        <taxon>Paenibacillaceae</taxon>
        <taxon>Paenibacillus</taxon>
    </lineage>
</organism>
<dbReference type="Gene3D" id="2.115.10.20">
    <property type="entry name" value="Glycosyl hydrolase domain, family 43"/>
    <property type="match status" value="1"/>
</dbReference>
<evidence type="ECO:0000256" key="4">
    <source>
        <dbReference type="RuleBase" id="RU361187"/>
    </source>
</evidence>
<evidence type="ECO:0000256" key="1">
    <source>
        <dbReference type="ARBA" id="ARBA00009865"/>
    </source>
</evidence>
<keyword evidence="2 4" id="KW-0378">Hydrolase</keyword>
<dbReference type="PANTHER" id="PTHR22925:SF3">
    <property type="entry name" value="GLYCOSYL HYDROLASE FAMILY PROTEIN 43"/>
    <property type="match status" value="1"/>
</dbReference>
<evidence type="ECO:0000313" key="6">
    <source>
        <dbReference type="Proteomes" id="UP000234789"/>
    </source>
</evidence>
<dbReference type="Pfam" id="PF04616">
    <property type="entry name" value="Glyco_hydro_43"/>
    <property type="match status" value="1"/>
</dbReference>
<dbReference type="EMBL" id="NFEZ01000004">
    <property type="protein sequence ID" value="PLT44575.1"/>
    <property type="molecule type" value="Genomic_DNA"/>
</dbReference>
<keyword evidence="6" id="KW-1185">Reference proteome</keyword>
<dbReference type="CDD" id="cd00161">
    <property type="entry name" value="beta-trefoil_Ricin-like"/>
    <property type="match status" value="1"/>
</dbReference>
<sequence>MSRTQIIQNRNGAPWLDQDGEPLHAHGGGILYDNGFYYLFGENRTGRRKVSCYRSRTLSDWEWRGDILTLDSDVEPLYCRSSLDLNPYSTAIGANIERPKVLFNAKTGQYVMWMHWENGNDYRDARCAVATCDTVDGDYTYRGSFNPIGHMSRDCTLFQDDDGTAYFLSAARENADLLVYRLSDDYLVIEELVKTLWPGQYREAPAVMKRGGVYFMTTSACTGWHPNPGAYAYADSLTGRWSPLLPLGDATTYDTQPTFIVPIRGTETTSYLYLGDRWDPTDYQQSGYALLLLEFPDDRTMEMRWADTLEIDFETGRVEAVVQEPEEQRIRIRDVGERLYLAADGEAAIVTNLHYQADEQIWAVEPAAEGSMRLRNVRTGRYLGADSEQRKVMLAAAEAAGEHEWSLLPIDEERGMLIHRQSGLALAMAEDRQSGELILAEGSEFKHDRRLGSDPRWFLLAPVRGGAAG</sequence>
<comment type="similarity">
    <text evidence="1 4">Belongs to the glycosyl hydrolase 43 family.</text>
</comment>
<name>A0A2N5N2L8_9BACL</name>
<dbReference type="CDD" id="cd18822">
    <property type="entry name" value="GH43_CtGH43-like"/>
    <property type="match status" value="1"/>
</dbReference>
<keyword evidence="3 4" id="KW-0326">Glycosidase</keyword>
<dbReference type="GO" id="GO:0004553">
    <property type="term" value="F:hydrolase activity, hydrolyzing O-glycosyl compounds"/>
    <property type="evidence" value="ECO:0007669"/>
    <property type="project" value="InterPro"/>
</dbReference>
<proteinExistence type="inferred from homology"/>
<dbReference type="RefSeq" id="WP_101808628.1">
    <property type="nucleotide sequence ID" value="NZ_NFEZ01000004.1"/>
</dbReference>
<evidence type="ECO:0000256" key="2">
    <source>
        <dbReference type="ARBA" id="ARBA00022801"/>
    </source>
</evidence>
<evidence type="ECO:0000256" key="3">
    <source>
        <dbReference type="ARBA" id="ARBA00023295"/>
    </source>
</evidence>
<dbReference type="SUPFAM" id="SSF50370">
    <property type="entry name" value="Ricin B-like lectins"/>
    <property type="match status" value="1"/>
</dbReference>
<dbReference type="InterPro" id="IPR023296">
    <property type="entry name" value="Glyco_hydro_beta-prop_sf"/>
</dbReference>
<protein>
    <submittedName>
        <fullName evidence="5">Uncharacterized protein</fullName>
    </submittedName>
</protein>